<evidence type="ECO:0000313" key="3">
    <source>
        <dbReference type="EnsemblMetazoa" id="XP_016969169.1"/>
    </source>
</evidence>
<keyword evidence="4" id="KW-1185">Reference proteome</keyword>
<sequence length="830" mass="93704">MAGAKKRAADPLAGSVPAKAPKKSTVSDKKNIQIPTAMAAEFPKSPTPENPALLKKFSKLKAPNKHHRTEPSTNEASNRTPRFGAPIIDAAKTKSVEKPKVNPGKITPPVSTEAPKKMLKRSSKSPTKLWKDIQKLSPGTGIILDSFMEKHNDSLINLKREGFIMASKMQANMLDSSKKNSENLNLKKKLANTERELSGLKKDLLEQQEKNAENIKKYTKINQEYTSCEKKYDKELGIIKACVTKQNTDLKAAQSRIATRDLDLKNLQQTNRELAGVINNFKIELERSKVINTELMKYNNEITEEFEGLKITFEAMTAEKELCEANISQLSTELNEKNIAGVEAEERIKQLSSENKKVLSKLVSELECSENNCLEQQRLTDQAVKDLELALNEINILKTIVDERERNNVSLNDELKKTTERLSELVNINESYYNELCETKLKHSQDIKDHTNAHETALLELKALLAKGSLDFTQLKNSSDELQKENHLKVAELQGKLNEMELQRKKQEELCNELQMKTNSYEKEIERQQQQLSNQIEIMTSKFEAESLRNADETQALKAALVQSDGMLKAEQTNMQRLAIDHEKLEILFAKVQDEKEKITTELSAAKLKFTQELNSQEIRLQKKLSEMQMEIKNKESEMLELEREQNNEMAVLKFKMNRINSLIDQPVHKVDVDTSLQGSKIQNTKKNAPPKKNVHLPGSSKKRNAGEQGITTGHSTSFQSEDGQPLVSANRSAKSAHNVPTQLSTSKLQDAMETSKTQSTPKKVQPDSNDDLPSSSKTMFGHQRQIGAIHLSDFESEDDQPVLSYKNHKLSAVVKPQQEDLFDILKKSN</sequence>
<evidence type="ECO:0000313" key="4">
    <source>
        <dbReference type="Proteomes" id="UP001652680"/>
    </source>
</evidence>
<name>A0A6P4DUW4_DRORH</name>
<accession>A0A6P4DUW4</accession>
<feature type="region of interest" description="Disordered" evidence="2">
    <location>
        <begin position="96"/>
        <end position="126"/>
    </location>
</feature>
<organism evidence="6">
    <name type="scientific">Drosophila rhopaloa</name>
    <name type="common">Fruit fly</name>
    <dbReference type="NCBI Taxonomy" id="1041015"/>
    <lineage>
        <taxon>Eukaryota</taxon>
        <taxon>Metazoa</taxon>
        <taxon>Ecdysozoa</taxon>
        <taxon>Arthropoda</taxon>
        <taxon>Hexapoda</taxon>
        <taxon>Insecta</taxon>
        <taxon>Pterygota</taxon>
        <taxon>Neoptera</taxon>
        <taxon>Endopterygota</taxon>
        <taxon>Diptera</taxon>
        <taxon>Brachycera</taxon>
        <taxon>Muscomorpha</taxon>
        <taxon>Ephydroidea</taxon>
        <taxon>Drosophilidae</taxon>
        <taxon>Drosophila</taxon>
        <taxon>Sophophora</taxon>
    </lineage>
</organism>
<gene>
    <name evidence="5 6" type="primary">LOC108037164</name>
    <name evidence="3" type="synonym">108037164</name>
</gene>
<proteinExistence type="predicted"/>
<dbReference type="EnsemblMetazoa" id="XM_017113688.2">
    <property type="protein sequence ID" value="XP_016969177.1"/>
    <property type="gene ID" value="LOC108037164"/>
</dbReference>
<feature type="coiled-coil region" evidence="1">
    <location>
        <begin position="176"/>
        <end position="210"/>
    </location>
</feature>
<dbReference type="RefSeq" id="XP_016969177.1">
    <property type="nucleotide sequence ID" value="XM_017113688.1"/>
</dbReference>
<feature type="compositionally biased region" description="Polar residues" evidence="2">
    <location>
        <begin position="71"/>
        <end position="80"/>
    </location>
</feature>
<feature type="region of interest" description="Disordered" evidence="2">
    <location>
        <begin position="1"/>
        <end position="83"/>
    </location>
</feature>
<dbReference type="OrthoDB" id="7864779at2759"/>
<feature type="coiled-coil region" evidence="1">
    <location>
        <begin position="313"/>
        <end position="354"/>
    </location>
</feature>
<reference evidence="5 6" key="2">
    <citation type="submission" date="2025-04" db="UniProtKB">
        <authorList>
            <consortium name="RefSeq"/>
        </authorList>
    </citation>
    <scope>IDENTIFICATION</scope>
</reference>
<dbReference type="RefSeq" id="XP_016969169.1">
    <property type="nucleotide sequence ID" value="XM_017113680.1"/>
</dbReference>
<feature type="compositionally biased region" description="Basic residues" evidence="2">
    <location>
        <begin position="56"/>
        <end position="68"/>
    </location>
</feature>
<evidence type="ECO:0000313" key="6">
    <source>
        <dbReference type="RefSeq" id="XP_016969177.1"/>
    </source>
</evidence>
<feature type="compositionally biased region" description="Polar residues" evidence="2">
    <location>
        <begin position="710"/>
        <end position="763"/>
    </location>
</feature>
<dbReference type="AlphaFoldDB" id="A0A6P4DUW4"/>
<reference evidence="3" key="3">
    <citation type="submission" date="2025-05" db="UniProtKB">
        <authorList>
            <consortium name="EnsemblMetazoa"/>
        </authorList>
    </citation>
    <scope>IDENTIFICATION</scope>
</reference>
<dbReference type="EnsemblMetazoa" id="XM_017113680.2">
    <property type="protein sequence ID" value="XP_016969169.1"/>
    <property type="gene ID" value="LOC108037164"/>
</dbReference>
<feature type="coiled-coil region" evidence="1">
    <location>
        <begin position="401"/>
        <end position="428"/>
    </location>
</feature>
<reference evidence="4" key="1">
    <citation type="journal article" date="2021" name="Elife">
        <title>Highly contiguous assemblies of 101 drosophilid genomes.</title>
        <authorList>
            <person name="Kim B.Y."/>
            <person name="Wang J.R."/>
            <person name="Miller D.E."/>
            <person name="Barmina O."/>
            <person name="Delaney E."/>
            <person name="Thompson A."/>
            <person name="Comeault A.A."/>
            <person name="Peede D."/>
            <person name="D'Agostino E.R."/>
            <person name="Pelaez J."/>
            <person name="Aguilar J.M."/>
            <person name="Haji D."/>
            <person name="Matsunaga T."/>
            <person name="Armstrong E.E."/>
            <person name="Zych M."/>
            <person name="Ogawa Y."/>
            <person name="Stamenkovic-Radak M."/>
            <person name="Jelic M."/>
            <person name="Veselinovic M.S."/>
            <person name="Tanaskovic M."/>
            <person name="Eric P."/>
            <person name="Gao J.J."/>
            <person name="Katoh T.K."/>
            <person name="Toda M.J."/>
            <person name="Watabe H."/>
            <person name="Watada M."/>
            <person name="Davis J.S."/>
            <person name="Moyle L.C."/>
            <person name="Manoli G."/>
            <person name="Bertolini E."/>
            <person name="Kostal V."/>
            <person name="Hawley R.S."/>
            <person name="Takahashi A."/>
            <person name="Jones C.D."/>
            <person name="Price D.K."/>
            <person name="Whiteman N."/>
            <person name="Kopp A."/>
            <person name="Matute D.R."/>
            <person name="Petrov D.A."/>
        </authorList>
    </citation>
    <scope>NUCLEOTIDE SEQUENCE [LARGE SCALE GENOMIC DNA]</scope>
</reference>
<feature type="coiled-coil region" evidence="1">
    <location>
        <begin position="568"/>
        <end position="652"/>
    </location>
</feature>
<dbReference type="Proteomes" id="UP001652680">
    <property type="component" value="Unassembled WGS sequence"/>
</dbReference>
<feature type="region of interest" description="Disordered" evidence="2">
    <location>
        <begin position="679"/>
        <end position="780"/>
    </location>
</feature>
<evidence type="ECO:0000256" key="1">
    <source>
        <dbReference type="SAM" id="Coils"/>
    </source>
</evidence>
<keyword evidence="1" id="KW-0175">Coiled coil</keyword>
<protein>
    <submittedName>
        <fullName evidence="5 6">Myosin-4</fullName>
    </submittedName>
</protein>
<evidence type="ECO:0000256" key="2">
    <source>
        <dbReference type="SAM" id="MobiDB-lite"/>
    </source>
</evidence>
<dbReference type="CTD" id="47765"/>
<feature type="coiled-coil region" evidence="1">
    <location>
        <begin position="490"/>
        <end position="542"/>
    </location>
</feature>
<evidence type="ECO:0000313" key="5">
    <source>
        <dbReference type="RefSeq" id="XP_016969169.1"/>
    </source>
</evidence>
<dbReference type="GeneID" id="108037164"/>